<sequence length="215" mass="24030">MKPDDLMIIGEPPAKLVKALAVIADKLHPAFDSTVSNIVPGKSKESCVLASLAVRDFLWRIGFKDARLQTVYTIVRGLDAEGNQTHSVGVGDHKGMRTLDKRDTRDTPVAWSGHMVVLVDSFLIDPTVYQMRRPAWEGLPGMMVLPLDLVGAERQLGLDPLAGTEALWDDKRVVMIWLAQENERWRSVHDTRRDRRAPVVKALVQAFGRWQEGGN</sequence>
<organism evidence="1 2">
    <name type="scientific">Mesorhizobium prunaredense</name>
    <dbReference type="NCBI Taxonomy" id="1631249"/>
    <lineage>
        <taxon>Bacteria</taxon>
        <taxon>Pseudomonadati</taxon>
        <taxon>Pseudomonadota</taxon>
        <taxon>Alphaproteobacteria</taxon>
        <taxon>Hyphomicrobiales</taxon>
        <taxon>Phyllobacteriaceae</taxon>
        <taxon>Mesorhizobium</taxon>
    </lineage>
</organism>
<dbReference type="Proteomes" id="UP000188388">
    <property type="component" value="Unassembled WGS sequence"/>
</dbReference>
<accession>A0A1R3V6G9</accession>
<dbReference type="EMBL" id="FTPD01000014">
    <property type="protein sequence ID" value="SIT55420.1"/>
    <property type="molecule type" value="Genomic_DNA"/>
</dbReference>
<name>A0A1R3V6G9_9HYPH</name>
<proteinExistence type="predicted"/>
<reference evidence="2" key="1">
    <citation type="submission" date="2017-01" db="EMBL/GenBank/DDBJ databases">
        <authorList>
            <person name="Brunel B."/>
        </authorList>
    </citation>
    <scope>NUCLEOTIDE SEQUENCE [LARGE SCALE GENOMIC DNA]</scope>
</reference>
<evidence type="ECO:0000313" key="2">
    <source>
        <dbReference type="Proteomes" id="UP000188388"/>
    </source>
</evidence>
<keyword evidence="2" id="KW-1185">Reference proteome</keyword>
<gene>
    <name evidence="1" type="ORF">BQ8794_210113</name>
</gene>
<dbReference type="RefSeq" id="WP_077377762.1">
    <property type="nucleotide sequence ID" value="NZ_FTPD01000014.1"/>
</dbReference>
<dbReference type="STRING" id="1631249.BQ8794_210113"/>
<evidence type="ECO:0000313" key="1">
    <source>
        <dbReference type="EMBL" id="SIT55420.1"/>
    </source>
</evidence>
<dbReference type="AlphaFoldDB" id="A0A1R3V6G9"/>
<protein>
    <submittedName>
        <fullName evidence="1">Uncharacterized protein</fullName>
    </submittedName>
</protein>